<dbReference type="EMBL" id="MACH01000054">
    <property type="protein sequence ID" value="OJE49138.1"/>
    <property type="molecule type" value="Genomic_DNA"/>
</dbReference>
<name>A0AA44KY10_9BACI</name>
<dbReference type="Proteomes" id="UP000183185">
    <property type="component" value="Unassembled WGS sequence"/>
</dbReference>
<accession>A0AA44KY10</accession>
<dbReference type="AlphaFoldDB" id="A0AA44KY10"/>
<feature type="compositionally biased region" description="Basic and acidic residues" evidence="1">
    <location>
        <begin position="362"/>
        <end position="372"/>
    </location>
</feature>
<protein>
    <submittedName>
        <fullName evidence="2">Uncharacterized protein</fullName>
    </submittedName>
</protein>
<organism evidence="2 3">
    <name type="scientific">Bacillus proteolyticus</name>
    <dbReference type="NCBI Taxonomy" id="2026192"/>
    <lineage>
        <taxon>Bacteria</taxon>
        <taxon>Bacillati</taxon>
        <taxon>Bacillota</taxon>
        <taxon>Bacilli</taxon>
        <taxon>Bacillales</taxon>
        <taxon>Bacillaceae</taxon>
        <taxon>Bacillus</taxon>
        <taxon>Bacillus cereus group</taxon>
    </lineage>
</organism>
<evidence type="ECO:0000313" key="3">
    <source>
        <dbReference type="Proteomes" id="UP000183185"/>
    </source>
</evidence>
<reference evidence="2 3" key="1">
    <citation type="submission" date="2016-06" db="EMBL/GenBank/DDBJ databases">
        <title>First insights into the genetic diversity and population structure of in the Bacillus cereus group bacteria from diverse marine environments.</title>
        <authorList>
            <person name="Liu Y."/>
            <person name="Lai Q."/>
            <person name="Shao Z."/>
        </authorList>
    </citation>
    <scope>NUCLEOTIDE SEQUENCE [LARGE SCALE GENOMIC DNA]</scope>
    <source>
        <strain evidence="2 3">TD42</strain>
    </source>
</reference>
<dbReference type="RefSeq" id="WP_071744709.1">
    <property type="nucleotide sequence ID" value="NZ_MACH01000054.1"/>
</dbReference>
<evidence type="ECO:0000256" key="1">
    <source>
        <dbReference type="SAM" id="MobiDB-lite"/>
    </source>
</evidence>
<comment type="caution">
    <text evidence="2">The sequence shown here is derived from an EMBL/GenBank/DDBJ whole genome shotgun (WGS) entry which is preliminary data.</text>
</comment>
<sequence length="443" mass="51670">MFEKDNKDTFVKFNKEAYKKDSMDIFLYGVLKTFENKAGFTSISVKQLMEFSDLGRSLVYKIEQSLTNLIEQQLITVYDAIDLKNKVEINNSRQSDILYIRINGMVTDNDPFIQIYTNEILRFISKKMKGTKVEIFKQFIYILKFVNQGNGYRKISFPNIAKISEETGGSDRTVKNYTKILEEEGFLYSNILIMEKEKVKKIYSRPQYSQDVDDAIAECIARNTKTINIKKGNAQSVETIVVQDSKEYKATMKKPELLLALDRQIRDTFQKYEGESNDQALSKLQKYQEKHGVEVLVKALHIAMDGRIGLKNPTGFMLKQLADGDAIKEAEYRIKRSKELSERMDREDSVVKHFDYKEALREKKKKEQEGKGEVNNQRGNERKFYPELVEAQKSESKEQRQNQVELLPYIPEWKREGFNSRENHEKAKEEEGMKKLLASLYIS</sequence>
<proteinExistence type="predicted"/>
<feature type="compositionally biased region" description="Basic and acidic residues" evidence="1">
    <location>
        <begin position="379"/>
        <end position="400"/>
    </location>
</feature>
<gene>
    <name evidence="2" type="ORF">BAQ49_25265</name>
</gene>
<evidence type="ECO:0000313" key="2">
    <source>
        <dbReference type="EMBL" id="OJE49138.1"/>
    </source>
</evidence>
<feature type="region of interest" description="Disordered" evidence="1">
    <location>
        <begin position="362"/>
        <end position="405"/>
    </location>
</feature>